<comment type="caution">
    <text evidence="2">The sequence shown here is derived from an EMBL/GenBank/DDBJ whole genome shotgun (WGS) entry which is preliminary data.</text>
</comment>
<name>A0A8S1A170_ARCPL</name>
<organism evidence="2 3">
    <name type="scientific">Arctia plantaginis</name>
    <name type="common">Wood tiger moth</name>
    <name type="synonym">Phalaena plantaginis</name>
    <dbReference type="NCBI Taxonomy" id="874455"/>
    <lineage>
        <taxon>Eukaryota</taxon>
        <taxon>Metazoa</taxon>
        <taxon>Ecdysozoa</taxon>
        <taxon>Arthropoda</taxon>
        <taxon>Hexapoda</taxon>
        <taxon>Insecta</taxon>
        <taxon>Pterygota</taxon>
        <taxon>Neoptera</taxon>
        <taxon>Endopterygota</taxon>
        <taxon>Lepidoptera</taxon>
        <taxon>Glossata</taxon>
        <taxon>Ditrysia</taxon>
        <taxon>Noctuoidea</taxon>
        <taxon>Erebidae</taxon>
        <taxon>Arctiinae</taxon>
        <taxon>Arctia</taxon>
    </lineage>
</organism>
<evidence type="ECO:0000313" key="3">
    <source>
        <dbReference type="Proteomes" id="UP000494106"/>
    </source>
</evidence>
<sequence>MGPQRPRPGLAAPGMVLRAPFVTSYETAPHVSRALHSITNNTNKLDLARCTSDLARSRAAINNSARSNAPREYPYVPTCYVNVGHPCQTKELY</sequence>
<gene>
    <name evidence="1" type="ORF">APLA_LOCUS748</name>
    <name evidence="2" type="ORF">APLA_LOCUS7769</name>
</gene>
<evidence type="ECO:0000313" key="2">
    <source>
        <dbReference type="EMBL" id="CAB3239342.1"/>
    </source>
</evidence>
<reference evidence="3 4" key="1">
    <citation type="submission" date="2020-04" db="EMBL/GenBank/DDBJ databases">
        <authorList>
            <person name="Wallbank WR R."/>
            <person name="Pardo Diaz C."/>
            <person name="Kozak K."/>
            <person name="Martin S."/>
            <person name="Jiggins C."/>
            <person name="Moest M."/>
            <person name="Warren A I."/>
            <person name="Byers J.R.P. K."/>
            <person name="Montejo-Kovacevich G."/>
            <person name="Yen C E."/>
        </authorList>
    </citation>
    <scope>NUCLEOTIDE SEQUENCE [LARGE SCALE GENOMIC DNA]</scope>
</reference>
<dbReference type="Proteomes" id="UP000494106">
    <property type="component" value="Unassembled WGS sequence"/>
</dbReference>
<dbReference type="Proteomes" id="UP000494256">
    <property type="component" value="Unassembled WGS sequence"/>
</dbReference>
<protein>
    <submittedName>
        <fullName evidence="2">Uncharacterized protein</fullName>
    </submittedName>
</protein>
<evidence type="ECO:0000313" key="4">
    <source>
        <dbReference type="Proteomes" id="UP000494256"/>
    </source>
</evidence>
<accession>A0A8S1A170</accession>
<dbReference type="EMBL" id="CADEBD010000045">
    <property type="protein sequence ID" value="CAB3221278.1"/>
    <property type="molecule type" value="Genomic_DNA"/>
</dbReference>
<keyword evidence="3" id="KW-1185">Reference proteome</keyword>
<proteinExistence type="predicted"/>
<dbReference type="EMBL" id="CADEBC010000502">
    <property type="protein sequence ID" value="CAB3239342.1"/>
    <property type="molecule type" value="Genomic_DNA"/>
</dbReference>
<dbReference type="AlphaFoldDB" id="A0A8S1A170"/>
<evidence type="ECO:0000313" key="1">
    <source>
        <dbReference type="EMBL" id="CAB3221278.1"/>
    </source>
</evidence>